<protein>
    <submittedName>
        <fullName evidence="2">Uncharacterized protein</fullName>
    </submittedName>
</protein>
<sequence>MEPMAIVTVTGGVLGPVFRSPLAYPARRRLLPAALRLPPPPTAPPRQAGQGAVEQAAPARRGVTIPVIRL</sequence>
<dbReference type="Proteomes" id="UP000636709">
    <property type="component" value="Unassembled WGS sequence"/>
</dbReference>
<evidence type="ECO:0000313" key="3">
    <source>
        <dbReference type="Proteomes" id="UP000636709"/>
    </source>
</evidence>
<comment type="caution">
    <text evidence="2">The sequence shown here is derived from an EMBL/GenBank/DDBJ whole genome shotgun (WGS) entry which is preliminary data.</text>
</comment>
<dbReference type="AlphaFoldDB" id="A0A835FRG0"/>
<organism evidence="2 3">
    <name type="scientific">Digitaria exilis</name>
    <dbReference type="NCBI Taxonomy" id="1010633"/>
    <lineage>
        <taxon>Eukaryota</taxon>
        <taxon>Viridiplantae</taxon>
        <taxon>Streptophyta</taxon>
        <taxon>Embryophyta</taxon>
        <taxon>Tracheophyta</taxon>
        <taxon>Spermatophyta</taxon>
        <taxon>Magnoliopsida</taxon>
        <taxon>Liliopsida</taxon>
        <taxon>Poales</taxon>
        <taxon>Poaceae</taxon>
        <taxon>PACMAD clade</taxon>
        <taxon>Panicoideae</taxon>
        <taxon>Panicodae</taxon>
        <taxon>Paniceae</taxon>
        <taxon>Anthephorinae</taxon>
        <taxon>Digitaria</taxon>
    </lineage>
</organism>
<feature type="region of interest" description="Disordered" evidence="1">
    <location>
        <begin position="35"/>
        <end position="58"/>
    </location>
</feature>
<evidence type="ECO:0000313" key="2">
    <source>
        <dbReference type="EMBL" id="KAF8769001.1"/>
    </source>
</evidence>
<keyword evidence="3" id="KW-1185">Reference proteome</keyword>
<reference evidence="2" key="1">
    <citation type="submission" date="2020-07" db="EMBL/GenBank/DDBJ databases">
        <title>Genome sequence and genetic diversity analysis of an under-domesticated orphan crop, white fonio (Digitaria exilis).</title>
        <authorList>
            <person name="Bennetzen J.L."/>
            <person name="Chen S."/>
            <person name="Ma X."/>
            <person name="Wang X."/>
            <person name="Yssel A.E.J."/>
            <person name="Chaluvadi S.R."/>
            <person name="Johnson M."/>
            <person name="Gangashetty P."/>
            <person name="Hamidou F."/>
            <person name="Sanogo M.D."/>
            <person name="Zwaenepoel A."/>
            <person name="Wallace J."/>
            <person name="Van De Peer Y."/>
            <person name="Van Deynze A."/>
        </authorList>
    </citation>
    <scope>NUCLEOTIDE SEQUENCE</scope>
    <source>
        <tissue evidence="2">Leaves</tissue>
    </source>
</reference>
<gene>
    <name evidence="2" type="ORF">HU200_007036</name>
</gene>
<name>A0A835FRG0_9POAL</name>
<accession>A0A835FRG0</accession>
<dbReference type="EMBL" id="JACEFO010000484">
    <property type="protein sequence ID" value="KAF8769001.1"/>
    <property type="molecule type" value="Genomic_DNA"/>
</dbReference>
<proteinExistence type="predicted"/>
<evidence type="ECO:0000256" key="1">
    <source>
        <dbReference type="SAM" id="MobiDB-lite"/>
    </source>
</evidence>